<evidence type="ECO:0000313" key="3">
    <source>
        <dbReference type="Proteomes" id="UP000095287"/>
    </source>
</evidence>
<feature type="region of interest" description="Disordered" evidence="1">
    <location>
        <begin position="121"/>
        <end position="140"/>
    </location>
</feature>
<feature type="compositionally biased region" description="Polar residues" evidence="1">
    <location>
        <begin position="98"/>
        <end position="109"/>
    </location>
</feature>
<dbReference type="AlphaFoldDB" id="A0A1I7Y8N6"/>
<organism evidence="3 4">
    <name type="scientific">Steinernema glaseri</name>
    <dbReference type="NCBI Taxonomy" id="37863"/>
    <lineage>
        <taxon>Eukaryota</taxon>
        <taxon>Metazoa</taxon>
        <taxon>Ecdysozoa</taxon>
        <taxon>Nematoda</taxon>
        <taxon>Chromadorea</taxon>
        <taxon>Rhabditida</taxon>
        <taxon>Tylenchina</taxon>
        <taxon>Panagrolaimomorpha</taxon>
        <taxon>Strongyloidoidea</taxon>
        <taxon>Steinernematidae</taxon>
        <taxon>Steinernema</taxon>
    </lineage>
</organism>
<accession>A0A1I7Y8N6</accession>
<evidence type="ECO:0000256" key="1">
    <source>
        <dbReference type="SAM" id="MobiDB-lite"/>
    </source>
</evidence>
<dbReference type="Pfam" id="PF21245">
    <property type="entry name" value="PI4KB-PIK1_PIK"/>
    <property type="match status" value="1"/>
</dbReference>
<sequence length="420" mass="46121">MNARKSVGLSSEQLLKATPQTANALMHRHLSADCNHASTGVCRRCVLSEAFNPPATQSVSTSPPSTVMASIPSFSGLLNLDITTLNSMSSSMDRHQQQHTSSSDASKSPPNGVAFSIGEREDQLASSDMPANVASPVRRASTPSREECFTYTSLASIKNPSGRISEEIDGNASDDDSPLQAGSSLLRFFESNHFTIDKALQYLYTSREQAVLKYLGTKLFTYHSADVDFYVPQLVNFYINVRECAEVLHNYIIKRCRESVEFSLEVCWLLDAYGVEMTKKHKKKAQGYMLRELIQNEFISSPSNSPGINKKRLSVPNGAPPVHTRSRSELDMCKGIEGVTEIGVLYRKDDIPTPMINGAASSSLNGMRRSESALSTRSAALPGDLRTGRAFDNGCKCFDESQHFLDDAKNIMNMECQCGV</sequence>
<keyword evidence="3" id="KW-1185">Reference proteome</keyword>
<feature type="region of interest" description="Disordered" evidence="1">
    <location>
        <begin position="89"/>
        <end position="115"/>
    </location>
</feature>
<feature type="domain" description="PI4KB/PIK1 accessory" evidence="2">
    <location>
        <begin position="199"/>
        <end position="271"/>
    </location>
</feature>
<dbReference type="Proteomes" id="UP000095287">
    <property type="component" value="Unplaced"/>
</dbReference>
<protein>
    <submittedName>
        <fullName evidence="4">PIK helical domain-containing protein</fullName>
    </submittedName>
</protein>
<dbReference type="WBParaSite" id="L893_g13608.t1">
    <property type="protein sequence ID" value="L893_g13608.t1"/>
    <property type="gene ID" value="L893_g13608"/>
</dbReference>
<dbReference type="InterPro" id="IPR049160">
    <property type="entry name" value="PI4KB-PIK1_PIK"/>
</dbReference>
<evidence type="ECO:0000313" key="4">
    <source>
        <dbReference type="WBParaSite" id="L893_g13608.t1"/>
    </source>
</evidence>
<reference evidence="4" key="1">
    <citation type="submission" date="2016-11" db="UniProtKB">
        <authorList>
            <consortium name="WormBaseParasite"/>
        </authorList>
    </citation>
    <scope>IDENTIFICATION</scope>
</reference>
<proteinExistence type="predicted"/>
<name>A0A1I7Y8N6_9BILA</name>
<evidence type="ECO:0000259" key="2">
    <source>
        <dbReference type="Pfam" id="PF21245"/>
    </source>
</evidence>